<protein>
    <submittedName>
        <fullName evidence="1">Uncharacterized protein</fullName>
    </submittedName>
</protein>
<dbReference type="EMBL" id="GGEC01068188">
    <property type="protein sequence ID" value="MBX48672.1"/>
    <property type="molecule type" value="Transcribed_RNA"/>
</dbReference>
<sequence>MQIPSTFQQPIHSQVHHHHLLLPSYLSICFLCILSNP</sequence>
<organism evidence="1">
    <name type="scientific">Rhizophora mucronata</name>
    <name type="common">Asiatic mangrove</name>
    <dbReference type="NCBI Taxonomy" id="61149"/>
    <lineage>
        <taxon>Eukaryota</taxon>
        <taxon>Viridiplantae</taxon>
        <taxon>Streptophyta</taxon>
        <taxon>Embryophyta</taxon>
        <taxon>Tracheophyta</taxon>
        <taxon>Spermatophyta</taxon>
        <taxon>Magnoliopsida</taxon>
        <taxon>eudicotyledons</taxon>
        <taxon>Gunneridae</taxon>
        <taxon>Pentapetalae</taxon>
        <taxon>rosids</taxon>
        <taxon>fabids</taxon>
        <taxon>Malpighiales</taxon>
        <taxon>Rhizophoraceae</taxon>
        <taxon>Rhizophora</taxon>
    </lineage>
</organism>
<accession>A0A2P2P1T4</accession>
<proteinExistence type="predicted"/>
<name>A0A2P2P1T4_RHIMU</name>
<reference evidence="1" key="1">
    <citation type="submission" date="2018-02" db="EMBL/GenBank/DDBJ databases">
        <title>Rhizophora mucronata_Transcriptome.</title>
        <authorList>
            <person name="Meera S.P."/>
            <person name="Sreeshan A."/>
            <person name="Augustine A."/>
        </authorList>
    </citation>
    <scope>NUCLEOTIDE SEQUENCE</scope>
    <source>
        <tissue evidence="1">Leaf</tissue>
    </source>
</reference>
<evidence type="ECO:0000313" key="1">
    <source>
        <dbReference type="EMBL" id="MBX48672.1"/>
    </source>
</evidence>
<dbReference type="AlphaFoldDB" id="A0A2P2P1T4"/>